<accession>A0AAP2Z5Y4</accession>
<dbReference type="InterPro" id="IPR011893">
    <property type="entry name" value="Selenoprotein_Rdx-typ"/>
</dbReference>
<evidence type="ECO:0000256" key="1">
    <source>
        <dbReference type="ARBA" id="ARBA00023284"/>
    </source>
</evidence>
<sequence length="76" mass="8598">MTTLQIEYCHPCGYLERAIAVQEAALRQFGTELESATLTVGDHGVFVVRVDGQAVFDIAEDEFDVDDIVRRIRKRL</sequence>
<reference evidence="2 3" key="1">
    <citation type="submission" date="2022-09" db="EMBL/GenBank/DDBJ databases">
        <title>Enrichment on poylsaccharides allowed isolation of novel metabolic and taxonomic groups of Haloarchaea.</title>
        <authorList>
            <person name="Sorokin D.Y."/>
            <person name="Elcheninov A.G."/>
            <person name="Khizhniak T.V."/>
            <person name="Kolganova T.V."/>
            <person name="Kublanov I.V."/>
        </authorList>
    </citation>
    <scope>NUCLEOTIDE SEQUENCE [LARGE SCALE GENOMIC DNA]</scope>
    <source>
        <strain evidence="2 3">AArc-curdl1</strain>
    </source>
</reference>
<dbReference type="Proteomes" id="UP001321047">
    <property type="component" value="Unassembled WGS sequence"/>
</dbReference>
<proteinExistence type="predicted"/>
<protein>
    <submittedName>
        <fullName evidence="2">Rdx family protein</fullName>
    </submittedName>
</protein>
<evidence type="ECO:0000313" key="3">
    <source>
        <dbReference type="Proteomes" id="UP001321047"/>
    </source>
</evidence>
<keyword evidence="3" id="KW-1185">Reference proteome</keyword>
<name>A0AAP2Z5Y4_9EURY</name>
<dbReference type="SUPFAM" id="SSF52833">
    <property type="entry name" value="Thioredoxin-like"/>
    <property type="match status" value="1"/>
</dbReference>
<dbReference type="EMBL" id="JAOPJZ010000001">
    <property type="protein sequence ID" value="MCU4750768.1"/>
    <property type="molecule type" value="Genomic_DNA"/>
</dbReference>
<keyword evidence="1" id="KW-0676">Redox-active center</keyword>
<comment type="caution">
    <text evidence="2">The sequence shown here is derived from an EMBL/GenBank/DDBJ whole genome shotgun (WGS) entry which is preliminary data.</text>
</comment>
<dbReference type="Gene3D" id="3.40.30.10">
    <property type="entry name" value="Glutaredoxin"/>
    <property type="match status" value="1"/>
</dbReference>
<evidence type="ECO:0000313" key="2">
    <source>
        <dbReference type="EMBL" id="MCU4750768.1"/>
    </source>
</evidence>
<dbReference type="InterPro" id="IPR036249">
    <property type="entry name" value="Thioredoxin-like_sf"/>
</dbReference>
<gene>
    <name evidence="2" type="ORF">OB919_02035</name>
</gene>
<organism evidence="2 3">
    <name type="scientific">Natronosalvus hydrolyticus</name>
    <dbReference type="NCBI Taxonomy" id="2979988"/>
    <lineage>
        <taxon>Archaea</taxon>
        <taxon>Methanobacteriati</taxon>
        <taxon>Methanobacteriota</taxon>
        <taxon>Stenosarchaea group</taxon>
        <taxon>Halobacteria</taxon>
        <taxon>Halobacteriales</taxon>
        <taxon>Natrialbaceae</taxon>
        <taxon>Natronosalvus</taxon>
    </lineage>
</organism>
<dbReference type="NCBIfam" id="TIGR02174">
    <property type="entry name" value="CXXU_selWTH"/>
    <property type="match status" value="1"/>
</dbReference>
<dbReference type="AlphaFoldDB" id="A0AAP2Z5Y4"/>
<dbReference type="RefSeq" id="WP_342805867.1">
    <property type="nucleotide sequence ID" value="NZ_JAOPJZ010000001.1"/>
</dbReference>
<dbReference type="Pfam" id="PF10262">
    <property type="entry name" value="Rdx"/>
    <property type="match status" value="1"/>
</dbReference>